<dbReference type="GO" id="GO:0008168">
    <property type="term" value="F:methyltransferase activity"/>
    <property type="evidence" value="ECO:0007669"/>
    <property type="project" value="UniProtKB-KW"/>
</dbReference>
<dbReference type="Proteomes" id="UP001305521">
    <property type="component" value="Chromosome"/>
</dbReference>
<reference evidence="2 3" key="1">
    <citation type="submission" date="2023-11" db="EMBL/GenBank/DDBJ databases">
        <title>Arctic aerobic anoxygenic photoheterotroph Sediminicoccus rosea KRV36 adapts its photosynthesis to long days of polar summer.</title>
        <authorList>
            <person name="Tomasch J."/>
            <person name="Kopejtka K."/>
            <person name="Bily T."/>
            <person name="Gardiner A.T."/>
            <person name="Gardian Z."/>
            <person name="Shivaramu S."/>
            <person name="Koblizek M."/>
            <person name="Engelhardt F."/>
            <person name="Kaftan D."/>
        </authorList>
    </citation>
    <scope>NUCLEOTIDE SEQUENCE [LARGE SCALE GENOMIC DNA]</scope>
    <source>
        <strain evidence="2 3">R-30</strain>
    </source>
</reference>
<proteinExistence type="predicted"/>
<protein>
    <submittedName>
        <fullName evidence="2">Class I SAM-dependent methyltransferase</fullName>
    </submittedName>
</protein>
<gene>
    <name evidence="2" type="ORF">R9Z33_15615</name>
</gene>
<dbReference type="Pfam" id="PF08241">
    <property type="entry name" value="Methyltransf_11"/>
    <property type="match status" value="1"/>
</dbReference>
<dbReference type="PANTHER" id="PTHR43861:SF1">
    <property type="entry name" value="TRANS-ACONITATE 2-METHYLTRANSFERASE"/>
    <property type="match status" value="1"/>
</dbReference>
<keyword evidence="3" id="KW-1185">Reference proteome</keyword>
<name>A0ABZ0PEA4_9PROT</name>
<dbReference type="SUPFAM" id="SSF53335">
    <property type="entry name" value="S-adenosyl-L-methionine-dependent methyltransferases"/>
    <property type="match status" value="1"/>
</dbReference>
<evidence type="ECO:0000313" key="2">
    <source>
        <dbReference type="EMBL" id="WPB83530.1"/>
    </source>
</evidence>
<dbReference type="EMBL" id="CP137852">
    <property type="protein sequence ID" value="WPB83530.1"/>
    <property type="molecule type" value="Genomic_DNA"/>
</dbReference>
<keyword evidence="2" id="KW-0808">Transferase</keyword>
<feature type="domain" description="Methyltransferase type 11" evidence="1">
    <location>
        <begin position="51"/>
        <end position="144"/>
    </location>
</feature>
<evidence type="ECO:0000259" key="1">
    <source>
        <dbReference type="Pfam" id="PF08241"/>
    </source>
</evidence>
<dbReference type="InterPro" id="IPR029063">
    <property type="entry name" value="SAM-dependent_MTases_sf"/>
</dbReference>
<dbReference type="PANTHER" id="PTHR43861">
    <property type="entry name" value="TRANS-ACONITATE 2-METHYLTRANSFERASE-RELATED"/>
    <property type="match status" value="1"/>
</dbReference>
<keyword evidence="2" id="KW-0489">Methyltransferase</keyword>
<dbReference type="GO" id="GO:0032259">
    <property type="term" value="P:methylation"/>
    <property type="evidence" value="ECO:0007669"/>
    <property type="project" value="UniProtKB-KW"/>
</dbReference>
<dbReference type="RefSeq" id="WP_318647505.1">
    <property type="nucleotide sequence ID" value="NZ_CP137852.1"/>
</dbReference>
<dbReference type="Gene3D" id="3.40.50.150">
    <property type="entry name" value="Vaccinia Virus protein VP39"/>
    <property type="match status" value="1"/>
</dbReference>
<organism evidence="2 3">
    <name type="scientific">Sediminicoccus rosea</name>
    <dbReference type="NCBI Taxonomy" id="1225128"/>
    <lineage>
        <taxon>Bacteria</taxon>
        <taxon>Pseudomonadati</taxon>
        <taxon>Pseudomonadota</taxon>
        <taxon>Alphaproteobacteria</taxon>
        <taxon>Acetobacterales</taxon>
        <taxon>Roseomonadaceae</taxon>
        <taxon>Sediminicoccus</taxon>
    </lineage>
</organism>
<dbReference type="CDD" id="cd02440">
    <property type="entry name" value="AdoMet_MTases"/>
    <property type="match status" value="1"/>
</dbReference>
<dbReference type="InterPro" id="IPR013216">
    <property type="entry name" value="Methyltransf_11"/>
</dbReference>
<evidence type="ECO:0000313" key="3">
    <source>
        <dbReference type="Proteomes" id="UP001305521"/>
    </source>
</evidence>
<accession>A0ABZ0PEA4</accession>
<sequence length="246" mass="27139">MRFVARNIYDDPAFFAGYAGLERSRLGLDGAPEWPRLQAMLPPVEGLRVADLGCGYGWFCRWARQAGAARVLGLDLSRRMLDAARARTEGEGITYVEGDLAALALPEARFDLVFSSLAFHYVADFGRLLAAIRQGLAPGGRLVFSIEHPLLMAPRAPGWRREADGRLTWPVDAYLEEGPRETHWFVPGVVKHHRSLATTLNSLVGAGFALARLEEFGPSAEQVASRPEWAKERERPLFLLVSAAAL</sequence>